<proteinExistence type="predicted"/>
<dbReference type="EMBL" id="JANBQB010000043">
    <property type="protein sequence ID" value="KAJ1983720.1"/>
    <property type="molecule type" value="Genomic_DNA"/>
</dbReference>
<dbReference type="Proteomes" id="UP001151582">
    <property type="component" value="Unassembled WGS sequence"/>
</dbReference>
<protein>
    <recommendedName>
        <fullName evidence="1">JmjC domain-containing protein</fullName>
    </recommendedName>
</protein>
<evidence type="ECO:0000313" key="3">
    <source>
        <dbReference type="Proteomes" id="UP001151582"/>
    </source>
</evidence>
<reference evidence="2" key="1">
    <citation type="submission" date="2022-07" db="EMBL/GenBank/DDBJ databases">
        <title>Phylogenomic reconstructions and comparative analyses of Kickxellomycotina fungi.</title>
        <authorList>
            <person name="Reynolds N.K."/>
            <person name="Stajich J.E."/>
            <person name="Barry K."/>
            <person name="Grigoriev I.V."/>
            <person name="Crous P."/>
            <person name="Smith M.E."/>
        </authorList>
    </citation>
    <scope>NUCLEOTIDE SEQUENCE</scope>
    <source>
        <strain evidence="2">RSA 567</strain>
    </source>
</reference>
<dbReference type="Gene3D" id="2.60.120.650">
    <property type="entry name" value="Cupin"/>
    <property type="match status" value="1"/>
</dbReference>
<dbReference type="PROSITE" id="PS51184">
    <property type="entry name" value="JMJC"/>
    <property type="match status" value="1"/>
</dbReference>
<sequence length="488" mass="54250">MGTGDSRTAELTRLYHVGRAVLDQLQLQSSHALAMDDQPLPVFNNVGLVSPALATIPPHHPTMHHVTSRQSTDPPSLTHATPVQMAHALQDYARAQIYGVKYDQVAERWLVLFCQASMLGALLQLGAPNDPTNTNRWPDAIAVLDTALIMTGGPCRIRPWLLKLIDAVQDAVSAHRSLEADSVTPLQAIDTTPNAAAAITESLPLPFKGGGRDQGRYCNVPEWACPSVMAFAQHLLAPVATLQESAAAIGPLPRLITGALSHWPALSTRPWANLQYVQEAMGPSRLVPVEVGYQYTDAQWTQRFLQVDAFFRDYLAPSVRADWSMVTHGAAAVLPTLRPAYLAQHDLLAQMPRLARDVSVPDYCYSTTDDNAIAEPLIHAWFGPRYTVSPLHHDSYHNLLAQVVGFKYVRLYPPSETAKLYPFTDESSLLTNTSQVDLDHVDHSHFPEFTEAFYYECILQPGQMLYIPPHWWHYVRSLSTSFSLSFWF</sequence>
<dbReference type="PANTHER" id="PTHR12461:SF105">
    <property type="entry name" value="HYPOXIA-INDUCIBLE FACTOR 1-ALPHA INHIBITOR"/>
    <property type="match status" value="1"/>
</dbReference>
<comment type="caution">
    <text evidence="2">The sequence shown here is derived from an EMBL/GenBank/DDBJ whole genome shotgun (WGS) entry which is preliminary data.</text>
</comment>
<dbReference type="OrthoDB" id="47172at2759"/>
<evidence type="ECO:0000313" key="2">
    <source>
        <dbReference type="EMBL" id="KAJ1983720.1"/>
    </source>
</evidence>
<dbReference type="InterPro" id="IPR003347">
    <property type="entry name" value="JmjC_dom"/>
</dbReference>
<evidence type="ECO:0000259" key="1">
    <source>
        <dbReference type="PROSITE" id="PS51184"/>
    </source>
</evidence>
<organism evidence="2 3">
    <name type="scientific">Dimargaris verticillata</name>
    <dbReference type="NCBI Taxonomy" id="2761393"/>
    <lineage>
        <taxon>Eukaryota</taxon>
        <taxon>Fungi</taxon>
        <taxon>Fungi incertae sedis</taxon>
        <taxon>Zoopagomycota</taxon>
        <taxon>Kickxellomycotina</taxon>
        <taxon>Dimargaritomycetes</taxon>
        <taxon>Dimargaritales</taxon>
        <taxon>Dimargaritaceae</taxon>
        <taxon>Dimargaris</taxon>
    </lineage>
</organism>
<dbReference type="PANTHER" id="PTHR12461">
    <property type="entry name" value="HYPOXIA-INDUCIBLE FACTOR 1 ALPHA INHIBITOR-RELATED"/>
    <property type="match status" value="1"/>
</dbReference>
<accession>A0A9W8BC21</accession>
<dbReference type="InterPro" id="IPR041667">
    <property type="entry name" value="Cupin_8"/>
</dbReference>
<dbReference type="SMART" id="SM00558">
    <property type="entry name" value="JmjC"/>
    <property type="match status" value="1"/>
</dbReference>
<dbReference type="AlphaFoldDB" id="A0A9W8BC21"/>
<keyword evidence="3" id="KW-1185">Reference proteome</keyword>
<feature type="domain" description="JmjC" evidence="1">
    <location>
        <begin position="340"/>
        <end position="488"/>
    </location>
</feature>
<name>A0A9W8BC21_9FUNG</name>
<gene>
    <name evidence="2" type="ORF">H4R34_001098</name>
</gene>
<dbReference type="SUPFAM" id="SSF51197">
    <property type="entry name" value="Clavaminate synthase-like"/>
    <property type="match status" value="1"/>
</dbReference>
<dbReference type="Pfam" id="PF13621">
    <property type="entry name" value="Cupin_8"/>
    <property type="match status" value="1"/>
</dbReference>